<reference evidence="1" key="1">
    <citation type="journal article" date="2020" name="Stud. Mycol.">
        <title>101 Dothideomycetes genomes: a test case for predicting lifestyles and emergence of pathogens.</title>
        <authorList>
            <person name="Haridas S."/>
            <person name="Albert R."/>
            <person name="Binder M."/>
            <person name="Bloem J."/>
            <person name="Labutti K."/>
            <person name="Salamov A."/>
            <person name="Andreopoulos B."/>
            <person name="Baker S."/>
            <person name="Barry K."/>
            <person name="Bills G."/>
            <person name="Bluhm B."/>
            <person name="Cannon C."/>
            <person name="Castanera R."/>
            <person name="Culley D."/>
            <person name="Daum C."/>
            <person name="Ezra D."/>
            <person name="Gonzalez J."/>
            <person name="Henrissat B."/>
            <person name="Kuo A."/>
            <person name="Liang C."/>
            <person name="Lipzen A."/>
            <person name="Lutzoni F."/>
            <person name="Magnuson J."/>
            <person name="Mondo S."/>
            <person name="Nolan M."/>
            <person name="Ohm R."/>
            <person name="Pangilinan J."/>
            <person name="Park H.-J."/>
            <person name="Ramirez L."/>
            <person name="Alfaro M."/>
            <person name="Sun H."/>
            <person name="Tritt A."/>
            <person name="Yoshinaga Y."/>
            <person name="Zwiers L.-H."/>
            <person name="Turgeon B."/>
            <person name="Goodwin S."/>
            <person name="Spatafora J."/>
            <person name="Crous P."/>
            <person name="Grigoriev I."/>
        </authorList>
    </citation>
    <scope>NUCLEOTIDE SEQUENCE</scope>
    <source>
        <strain evidence="1">CBS 207.26</strain>
    </source>
</reference>
<sequence length="176" mass="20035">MRMRPIAPQTEDEVSQVTNIYESLELEEPKGSYWIPDIRRPTKHEKNPYTYKMEPSAEETPFAVYCFLKGAIEIRSGVNITNNDQLVSGYATYGPDLSSSTLFCETTIRLILAFMLFFQDPGNTEGPELQLSAEEMVLVKCLSRLNQLSRVYGDDSMTDQALKVESVLSQKRKLYS</sequence>
<keyword evidence="2" id="KW-1185">Reference proteome</keyword>
<dbReference type="EMBL" id="ML994617">
    <property type="protein sequence ID" value="KAF2191447.1"/>
    <property type="molecule type" value="Genomic_DNA"/>
</dbReference>
<dbReference type="Proteomes" id="UP000800200">
    <property type="component" value="Unassembled WGS sequence"/>
</dbReference>
<gene>
    <name evidence="1" type="ORF">K469DRAFT_746777</name>
</gene>
<name>A0A6A6EHB5_9PEZI</name>
<dbReference type="OrthoDB" id="3640263at2759"/>
<protein>
    <submittedName>
        <fullName evidence="1">Uncharacterized protein</fullName>
    </submittedName>
</protein>
<proteinExistence type="predicted"/>
<evidence type="ECO:0000313" key="2">
    <source>
        <dbReference type="Proteomes" id="UP000800200"/>
    </source>
</evidence>
<accession>A0A6A6EHB5</accession>
<evidence type="ECO:0000313" key="1">
    <source>
        <dbReference type="EMBL" id="KAF2191447.1"/>
    </source>
</evidence>
<organism evidence="1 2">
    <name type="scientific">Zopfia rhizophila CBS 207.26</name>
    <dbReference type="NCBI Taxonomy" id="1314779"/>
    <lineage>
        <taxon>Eukaryota</taxon>
        <taxon>Fungi</taxon>
        <taxon>Dikarya</taxon>
        <taxon>Ascomycota</taxon>
        <taxon>Pezizomycotina</taxon>
        <taxon>Dothideomycetes</taxon>
        <taxon>Dothideomycetes incertae sedis</taxon>
        <taxon>Zopfiaceae</taxon>
        <taxon>Zopfia</taxon>
    </lineage>
</organism>
<dbReference type="AlphaFoldDB" id="A0A6A6EHB5"/>